<evidence type="ECO:0000313" key="6">
    <source>
        <dbReference type="Proteomes" id="UP001049176"/>
    </source>
</evidence>
<dbReference type="GO" id="GO:0016020">
    <property type="term" value="C:membrane"/>
    <property type="evidence" value="ECO:0007669"/>
    <property type="project" value="InterPro"/>
</dbReference>
<proteinExistence type="inferred from homology"/>
<dbReference type="PANTHER" id="PTHR31121:SF6">
    <property type="entry name" value="ALPHA-1,2 MANNOSYLTRANSFERASE KTR1"/>
    <property type="match status" value="1"/>
</dbReference>
<evidence type="ECO:0000256" key="1">
    <source>
        <dbReference type="ARBA" id="ARBA00007677"/>
    </source>
</evidence>
<comment type="similarity">
    <text evidence="1">Belongs to the glycosyltransferase 15 family.</text>
</comment>
<evidence type="ECO:0000256" key="3">
    <source>
        <dbReference type="PIRSR" id="PIRSR018153-1"/>
    </source>
</evidence>
<dbReference type="GO" id="GO:0000026">
    <property type="term" value="F:alpha-1,2-mannosyltransferase activity"/>
    <property type="evidence" value="ECO:0007669"/>
    <property type="project" value="TreeGrafter"/>
</dbReference>
<dbReference type="InterPro" id="IPR029044">
    <property type="entry name" value="Nucleotide-diphossugar_trans"/>
</dbReference>
<dbReference type="AlphaFoldDB" id="A0A9P7V4U0"/>
<dbReference type="GO" id="GO:0005794">
    <property type="term" value="C:Golgi apparatus"/>
    <property type="evidence" value="ECO:0007669"/>
    <property type="project" value="TreeGrafter"/>
</dbReference>
<dbReference type="RefSeq" id="XP_043016717.1">
    <property type="nucleotide sequence ID" value="XM_043148003.1"/>
</dbReference>
<dbReference type="Gene3D" id="3.90.550.10">
    <property type="entry name" value="Spore Coat Polysaccharide Biosynthesis Protein SpsA, Chain A"/>
    <property type="match status" value="1"/>
</dbReference>
<dbReference type="GeneID" id="66071096"/>
<dbReference type="EMBL" id="CM032181">
    <property type="protein sequence ID" value="KAG7100247.1"/>
    <property type="molecule type" value="Genomic_DNA"/>
</dbReference>
<keyword evidence="6" id="KW-1185">Reference proteome</keyword>
<protein>
    <recommendedName>
        <fullName evidence="7">Glycosyltransferase family 15 protein</fullName>
    </recommendedName>
</protein>
<evidence type="ECO:0000256" key="2">
    <source>
        <dbReference type="ARBA" id="ARBA00022679"/>
    </source>
</evidence>
<evidence type="ECO:0008006" key="7">
    <source>
        <dbReference type="Google" id="ProtNLM"/>
    </source>
</evidence>
<sequence length="404" mass="46997">MFRGRHRHICGLGILVALIYGTVLVMQDSQLLAKVLSARNSLQDPAQEPVLMGQPELSEIVAPHLPYERPESPKEAATDSDSSKAQVHRPIGEGTANATFVILARNSDLEGVLSSMEQVERRFNKRFGYPWVFLNEVEFEEEFKRRVTEATKAPVSFGLIPYDHWFQPDWIDENKARAGREKMQALGIIYADSVPYRNMCRFNSGFFFHHPLLQPYKYYWRVEPGISYTCDIQYDPFDYMRDHNKLYGFTITFTEWEATIPTLWKTVKEFITLHPEYLAENHAMKYLSDNGGELYNLCHFWSNFEIADMDFWRGEAYQKFFDFLESKGGFYYERWGDAPVHSIAVALFASRDQLHFFDDIGYNHPPFEHCPSGEMRAGRNCDCSAPNSIDDRPQSCLSRYKNLW</sequence>
<reference evidence="5" key="1">
    <citation type="journal article" date="2021" name="Genome Biol. Evol.">
        <title>The assembled and annotated genome of the fairy-ring fungus Marasmius oreades.</title>
        <authorList>
            <person name="Hiltunen M."/>
            <person name="Ament-Velasquez S.L."/>
            <person name="Johannesson H."/>
        </authorList>
    </citation>
    <scope>NUCLEOTIDE SEQUENCE</scope>
    <source>
        <strain evidence="5">03SP1</strain>
    </source>
</reference>
<evidence type="ECO:0000256" key="4">
    <source>
        <dbReference type="SAM" id="MobiDB-lite"/>
    </source>
</evidence>
<organism evidence="5 6">
    <name type="scientific">Marasmius oreades</name>
    <name type="common">fairy-ring Marasmius</name>
    <dbReference type="NCBI Taxonomy" id="181124"/>
    <lineage>
        <taxon>Eukaryota</taxon>
        <taxon>Fungi</taxon>
        <taxon>Dikarya</taxon>
        <taxon>Basidiomycota</taxon>
        <taxon>Agaricomycotina</taxon>
        <taxon>Agaricomycetes</taxon>
        <taxon>Agaricomycetidae</taxon>
        <taxon>Agaricales</taxon>
        <taxon>Marasmiineae</taxon>
        <taxon>Marasmiaceae</taxon>
        <taxon>Marasmius</taxon>
    </lineage>
</organism>
<dbReference type="KEGG" id="more:E1B28_002020"/>
<gene>
    <name evidence="5" type="ORF">E1B28_002020</name>
</gene>
<feature type="compositionally biased region" description="Basic and acidic residues" evidence="4">
    <location>
        <begin position="68"/>
        <end position="77"/>
    </location>
</feature>
<dbReference type="InterPro" id="IPR002685">
    <property type="entry name" value="Glyco_trans_15"/>
</dbReference>
<dbReference type="PIRSF" id="PIRSF018153">
    <property type="entry name" value="Glyco_trans_15"/>
    <property type="match status" value="1"/>
</dbReference>
<dbReference type="FunFam" id="3.90.550.10:FF:000051">
    <property type="entry name" value="Alpha-1,2-mannosyltransferase (Ktr4)"/>
    <property type="match status" value="1"/>
</dbReference>
<dbReference type="PANTHER" id="PTHR31121">
    <property type="entry name" value="ALPHA-1,2 MANNOSYLTRANSFERASE KTR1"/>
    <property type="match status" value="1"/>
</dbReference>
<dbReference type="GO" id="GO:0000032">
    <property type="term" value="P:cell wall mannoprotein biosynthetic process"/>
    <property type="evidence" value="ECO:0007669"/>
    <property type="project" value="TreeGrafter"/>
</dbReference>
<name>A0A9P7V4U0_9AGAR</name>
<comment type="caution">
    <text evidence="5">The sequence shown here is derived from an EMBL/GenBank/DDBJ whole genome shotgun (WGS) entry which is preliminary data.</text>
</comment>
<dbReference type="Pfam" id="PF01793">
    <property type="entry name" value="Glyco_transf_15"/>
    <property type="match status" value="1"/>
</dbReference>
<keyword evidence="2" id="KW-0808">Transferase</keyword>
<evidence type="ECO:0000313" key="5">
    <source>
        <dbReference type="EMBL" id="KAG7100247.1"/>
    </source>
</evidence>
<dbReference type="SUPFAM" id="SSF53448">
    <property type="entry name" value="Nucleotide-diphospho-sugar transferases"/>
    <property type="match status" value="1"/>
</dbReference>
<dbReference type="GO" id="GO:0006487">
    <property type="term" value="P:protein N-linked glycosylation"/>
    <property type="evidence" value="ECO:0007669"/>
    <property type="project" value="TreeGrafter"/>
</dbReference>
<dbReference type="OrthoDB" id="439943at2759"/>
<accession>A0A9P7V4U0</accession>
<dbReference type="Proteomes" id="UP001049176">
    <property type="component" value="Chromosome 1"/>
</dbReference>
<feature type="region of interest" description="Disordered" evidence="4">
    <location>
        <begin position="68"/>
        <end position="87"/>
    </location>
</feature>
<feature type="active site" description="Nucleophile" evidence="3">
    <location>
        <position position="305"/>
    </location>
</feature>